<keyword evidence="3" id="KW-1185">Reference proteome</keyword>
<dbReference type="GeneID" id="78820091"/>
<dbReference type="AlphaFoldDB" id="A0ABD5Y2C9"/>
<dbReference type="InterPro" id="IPR006121">
    <property type="entry name" value="HMA_dom"/>
</dbReference>
<comment type="caution">
    <text evidence="2">The sequence shown here is derived from an EMBL/GenBank/DDBJ whole genome shotgun (WGS) entry which is preliminary data.</text>
</comment>
<dbReference type="InterPro" id="IPR036163">
    <property type="entry name" value="HMA_dom_sf"/>
</dbReference>
<dbReference type="EMBL" id="JBHTAS010000001">
    <property type="protein sequence ID" value="MFC7139826.1"/>
    <property type="molecule type" value="Genomic_DNA"/>
</dbReference>
<dbReference type="CDD" id="cd00371">
    <property type="entry name" value="HMA"/>
    <property type="match status" value="1"/>
</dbReference>
<evidence type="ECO:0000313" key="2">
    <source>
        <dbReference type="EMBL" id="MFC7139826.1"/>
    </source>
</evidence>
<dbReference type="Gene3D" id="3.30.70.100">
    <property type="match status" value="1"/>
</dbReference>
<dbReference type="Pfam" id="PF00403">
    <property type="entry name" value="HMA"/>
    <property type="match status" value="1"/>
</dbReference>
<dbReference type="SUPFAM" id="SSF55008">
    <property type="entry name" value="HMA, heavy metal-associated domain"/>
    <property type="match status" value="1"/>
</dbReference>
<feature type="domain" description="HMA" evidence="1">
    <location>
        <begin position="5"/>
        <end position="71"/>
    </location>
</feature>
<sequence>MNATTQIRVTDSAFDCENCATTIKRVLRKEGGVEGVTVDDAERELQVRFDRSQIGEDRIAEIVEEWGYMPEGSSP</sequence>
<evidence type="ECO:0000313" key="3">
    <source>
        <dbReference type="Proteomes" id="UP001596432"/>
    </source>
</evidence>
<reference evidence="2 3" key="1">
    <citation type="journal article" date="2019" name="Int. J. Syst. Evol. Microbiol.">
        <title>The Global Catalogue of Microorganisms (GCM) 10K type strain sequencing project: providing services to taxonomists for standard genome sequencing and annotation.</title>
        <authorList>
            <consortium name="The Broad Institute Genomics Platform"/>
            <consortium name="The Broad Institute Genome Sequencing Center for Infectious Disease"/>
            <person name="Wu L."/>
            <person name="Ma J."/>
        </authorList>
    </citation>
    <scope>NUCLEOTIDE SEQUENCE [LARGE SCALE GENOMIC DNA]</scope>
    <source>
        <strain evidence="2 3">XZYJT29</strain>
    </source>
</reference>
<evidence type="ECO:0000259" key="1">
    <source>
        <dbReference type="PROSITE" id="PS50846"/>
    </source>
</evidence>
<accession>A0ABD5Y2C9</accession>
<protein>
    <submittedName>
        <fullName evidence="2">Heavy-metal-associated domain-containing protein</fullName>
    </submittedName>
</protein>
<name>A0ABD5Y2C9_9EURY</name>
<dbReference type="PROSITE" id="PS50846">
    <property type="entry name" value="HMA_2"/>
    <property type="match status" value="1"/>
</dbReference>
<dbReference type="RefSeq" id="WP_274325396.1">
    <property type="nucleotide sequence ID" value="NZ_CP118158.1"/>
</dbReference>
<gene>
    <name evidence="2" type="ORF">ACFQMA_08240</name>
</gene>
<proteinExistence type="predicted"/>
<organism evidence="2 3">
    <name type="scientific">Halosimplex aquaticum</name>
    <dbReference type="NCBI Taxonomy" id="3026162"/>
    <lineage>
        <taxon>Archaea</taxon>
        <taxon>Methanobacteriati</taxon>
        <taxon>Methanobacteriota</taxon>
        <taxon>Stenosarchaea group</taxon>
        <taxon>Halobacteria</taxon>
        <taxon>Halobacteriales</taxon>
        <taxon>Haloarculaceae</taxon>
        <taxon>Halosimplex</taxon>
    </lineage>
</organism>
<dbReference type="Proteomes" id="UP001596432">
    <property type="component" value="Unassembled WGS sequence"/>
</dbReference>